<proteinExistence type="predicted"/>
<dbReference type="PANTHER" id="PTHR33112">
    <property type="entry name" value="DOMAIN PROTEIN, PUTATIVE-RELATED"/>
    <property type="match status" value="1"/>
</dbReference>
<accession>A0A1Y2A5K0</accession>
<evidence type="ECO:0000313" key="1">
    <source>
        <dbReference type="EMBL" id="ORY17587.1"/>
    </source>
</evidence>
<comment type="caution">
    <text evidence="1">The sequence shown here is derived from an EMBL/GenBank/DDBJ whole genome shotgun (WGS) entry which is preliminary data.</text>
</comment>
<evidence type="ECO:0008006" key="3">
    <source>
        <dbReference type="Google" id="ProtNLM"/>
    </source>
</evidence>
<dbReference type="OrthoDB" id="3486565at2759"/>
<sequence length="178" mass="20490">MVALAGIAGEYRRKTGDVYLAGLWKTDLHEQLCWYYSIWETRDRHLRLSGIPYNAPTWSWTSPDYPVTTDSHYYSPNPHRACFVKIDDVSVDTDGVTKLRDFTAGELQIRAIALKGRVLLSRIRRLKNTSNKYQRSKNQRKLVLLRKLKNSWAECISTSTRILVSPAENPSKKYGIAL</sequence>
<dbReference type="PANTHER" id="PTHR33112:SF16">
    <property type="entry name" value="HETEROKARYON INCOMPATIBILITY DOMAIN-CONTAINING PROTEIN"/>
    <property type="match status" value="1"/>
</dbReference>
<keyword evidence="2" id="KW-1185">Reference proteome</keyword>
<protein>
    <recommendedName>
        <fullName evidence="3">Heterokaryon incompatibility domain-containing protein</fullName>
    </recommendedName>
</protein>
<dbReference type="AlphaFoldDB" id="A0A1Y2A5K0"/>
<name>A0A1Y2A5K0_9PLEO</name>
<organism evidence="1 2">
    <name type="scientific">Clohesyomyces aquaticus</name>
    <dbReference type="NCBI Taxonomy" id="1231657"/>
    <lineage>
        <taxon>Eukaryota</taxon>
        <taxon>Fungi</taxon>
        <taxon>Dikarya</taxon>
        <taxon>Ascomycota</taxon>
        <taxon>Pezizomycotina</taxon>
        <taxon>Dothideomycetes</taxon>
        <taxon>Pleosporomycetidae</taxon>
        <taxon>Pleosporales</taxon>
        <taxon>Lindgomycetaceae</taxon>
        <taxon>Clohesyomyces</taxon>
    </lineage>
</organism>
<evidence type="ECO:0000313" key="2">
    <source>
        <dbReference type="Proteomes" id="UP000193144"/>
    </source>
</evidence>
<reference evidence="1 2" key="1">
    <citation type="submission" date="2016-07" db="EMBL/GenBank/DDBJ databases">
        <title>Pervasive Adenine N6-methylation of Active Genes in Fungi.</title>
        <authorList>
            <consortium name="DOE Joint Genome Institute"/>
            <person name="Mondo S.J."/>
            <person name="Dannebaum R.O."/>
            <person name="Kuo R.C."/>
            <person name="Labutti K."/>
            <person name="Haridas S."/>
            <person name="Kuo A."/>
            <person name="Salamov A."/>
            <person name="Ahrendt S.R."/>
            <person name="Lipzen A."/>
            <person name="Sullivan W."/>
            <person name="Andreopoulos W.B."/>
            <person name="Clum A."/>
            <person name="Lindquist E."/>
            <person name="Daum C."/>
            <person name="Ramamoorthy G.K."/>
            <person name="Gryganskyi A."/>
            <person name="Culley D."/>
            <person name="Magnuson J.K."/>
            <person name="James T.Y."/>
            <person name="O'Malley M.A."/>
            <person name="Stajich J.E."/>
            <person name="Spatafora J.W."/>
            <person name="Visel A."/>
            <person name="Grigoriev I.V."/>
        </authorList>
    </citation>
    <scope>NUCLEOTIDE SEQUENCE [LARGE SCALE GENOMIC DNA]</scope>
    <source>
        <strain evidence="1 2">CBS 115471</strain>
    </source>
</reference>
<gene>
    <name evidence="1" type="ORF">BCR34DRAFT_555156</name>
</gene>
<dbReference type="EMBL" id="MCFA01000011">
    <property type="protein sequence ID" value="ORY17587.1"/>
    <property type="molecule type" value="Genomic_DNA"/>
</dbReference>
<dbReference type="Proteomes" id="UP000193144">
    <property type="component" value="Unassembled WGS sequence"/>
</dbReference>